<dbReference type="Gene3D" id="1.10.155.10">
    <property type="entry name" value="Chemotaxis receptor methyltransferase CheR, N-terminal domain"/>
    <property type="match status" value="1"/>
</dbReference>
<keyword evidence="2 5" id="KW-0489">Methyltransferase</keyword>
<dbReference type="PIRSF" id="PIRSF000410">
    <property type="entry name" value="CheR"/>
    <property type="match status" value="1"/>
</dbReference>
<dbReference type="RefSeq" id="WP_307159513.1">
    <property type="nucleotide sequence ID" value="NZ_JAUSWH010000014.1"/>
</dbReference>
<dbReference type="InterPro" id="IPR022641">
    <property type="entry name" value="CheR_N"/>
</dbReference>
<dbReference type="Pfam" id="PF01739">
    <property type="entry name" value="CheR"/>
    <property type="match status" value="1"/>
</dbReference>
<dbReference type="SUPFAM" id="SSF53335">
    <property type="entry name" value="S-adenosyl-L-methionine-dependent methyltransferases"/>
    <property type="match status" value="1"/>
</dbReference>
<keyword evidence="4 5" id="KW-0949">S-adenosyl-L-methionine</keyword>
<dbReference type="PANTHER" id="PTHR24422:SF26">
    <property type="entry name" value="CHEMOTAXIS PROTEIN METHYLTRANSFERASE"/>
    <property type="match status" value="1"/>
</dbReference>
<feature type="domain" description="CheR-type methyltransferase" evidence="6">
    <location>
        <begin position="19"/>
        <end position="288"/>
    </location>
</feature>
<dbReference type="InterPro" id="IPR036804">
    <property type="entry name" value="CheR_N_sf"/>
</dbReference>
<dbReference type="Pfam" id="PF03705">
    <property type="entry name" value="CheR_N"/>
    <property type="match status" value="1"/>
</dbReference>
<dbReference type="PANTHER" id="PTHR24422">
    <property type="entry name" value="CHEMOTAXIS PROTEIN METHYLTRANSFERASE"/>
    <property type="match status" value="1"/>
</dbReference>
<keyword evidence="8" id="KW-1185">Reference proteome</keyword>
<dbReference type="InterPro" id="IPR022642">
    <property type="entry name" value="CheR_C"/>
</dbReference>
<dbReference type="GO" id="GO:0008983">
    <property type="term" value="F:protein-glutamate O-methyltransferase activity"/>
    <property type="evidence" value="ECO:0007669"/>
    <property type="project" value="UniProtKB-EC"/>
</dbReference>
<evidence type="ECO:0000256" key="2">
    <source>
        <dbReference type="ARBA" id="ARBA00022603"/>
    </source>
</evidence>
<keyword evidence="3 5" id="KW-0808">Transferase</keyword>
<comment type="caution">
    <text evidence="7">The sequence shown here is derived from an EMBL/GenBank/DDBJ whole genome shotgun (WGS) entry which is preliminary data.</text>
</comment>
<evidence type="ECO:0000256" key="5">
    <source>
        <dbReference type="PIRNR" id="PIRNR000410"/>
    </source>
</evidence>
<gene>
    <name evidence="7" type="ORF">QO005_003684</name>
</gene>
<dbReference type="PROSITE" id="PS50123">
    <property type="entry name" value="CHER"/>
    <property type="match status" value="1"/>
</dbReference>
<dbReference type="GO" id="GO:0032259">
    <property type="term" value="P:methylation"/>
    <property type="evidence" value="ECO:0007669"/>
    <property type="project" value="UniProtKB-KW"/>
</dbReference>
<dbReference type="EC" id="2.1.1.80" evidence="5"/>
<name>A0ABU0II81_9HYPH</name>
<evidence type="ECO:0000313" key="7">
    <source>
        <dbReference type="EMBL" id="MDQ0457328.1"/>
    </source>
</evidence>
<comment type="catalytic activity">
    <reaction evidence="1 5">
        <text>L-glutamyl-[protein] + S-adenosyl-L-methionine = [protein]-L-glutamate 5-O-methyl ester + S-adenosyl-L-homocysteine</text>
        <dbReference type="Rhea" id="RHEA:24452"/>
        <dbReference type="Rhea" id="RHEA-COMP:10208"/>
        <dbReference type="Rhea" id="RHEA-COMP:10311"/>
        <dbReference type="ChEBI" id="CHEBI:29973"/>
        <dbReference type="ChEBI" id="CHEBI:57856"/>
        <dbReference type="ChEBI" id="CHEBI:59789"/>
        <dbReference type="ChEBI" id="CHEBI:82795"/>
        <dbReference type="EC" id="2.1.1.80"/>
    </reaction>
</comment>
<dbReference type="InterPro" id="IPR000780">
    <property type="entry name" value="CheR_MeTrfase"/>
</dbReference>
<organism evidence="7 8">
    <name type="scientific">Rhizobium paknamense</name>
    <dbReference type="NCBI Taxonomy" id="1206817"/>
    <lineage>
        <taxon>Bacteria</taxon>
        <taxon>Pseudomonadati</taxon>
        <taxon>Pseudomonadota</taxon>
        <taxon>Alphaproteobacteria</taxon>
        <taxon>Hyphomicrobiales</taxon>
        <taxon>Rhizobiaceae</taxon>
        <taxon>Rhizobium/Agrobacterium group</taxon>
        <taxon>Rhizobium</taxon>
    </lineage>
</organism>
<dbReference type="InterPro" id="IPR029063">
    <property type="entry name" value="SAM-dependent_MTases_sf"/>
</dbReference>
<sequence length="288" mass="32461">MLESASVSASLPPLDPDRISPRNFRRLSSFIFDYSGIKMPETKVTMLEGRLRRRLRATGFTSFDAYCDHVFDEGGLETELIHLVDAVTTNKTDFFREPSHFEFLAQKALPALAAEGHRQVRAWSSACSIGAEPYTLAMVMADYAEQSGGPDFRILATDLSCEVLERAHRGIYPAEMLQPVPPPYMSRYVMQARDRARGEVRISPKLRAKVGFARLNLMDESYPVGQPMHIIFCRNVLIYFNKETQLKVLSRLCQCLDEGGYLFVGHSESVAGMNLPIRQLGNTVFQKV</sequence>
<evidence type="ECO:0000256" key="1">
    <source>
        <dbReference type="ARBA" id="ARBA00001541"/>
    </source>
</evidence>
<dbReference type="InterPro" id="IPR050903">
    <property type="entry name" value="Bact_Chemotaxis_MeTrfase"/>
</dbReference>
<proteinExistence type="predicted"/>
<evidence type="ECO:0000259" key="6">
    <source>
        <dbReference type="PROSITE" id="PS50123"/>
    </source>
</evidence>
<dbReference type="SUPFAM" id="SSF47757">
    <property type="entry name" value="Chemotaxis receptor methyltransferase CheR, N-terminal domain"/>
    <property type="match status" value="1"/>
</dbReference>
<reference evidence="7 8" key="1">
    <citation type="submission" date="2023-07" db="EMBL/GenBank/DDBJ databases">
        <title>Genomic Encyclopedia of Type Strains, Phase IV (KMG-IV): sequencing the most valuable type-strain genomes for metagenomic binning, comparative biology and taxonomic classification.</title>
        <authorList>
            <person name="Goeker M."/>
        </authorList>
    </citation>
    <scope>NUCLEOTIDE SEQUENCE [LARGE SCALE GENOMIC DNA]</scope>
    <source>
        <strain evidence="7 8">DSM 100301</strain>
    </source>
</reference>
<dbReference type="EMBL" id="JAUSWH010000014">
    <property type="protein sequence ID" value="MDQ0457328.1"/>
    <property type="molecule type" value="Genomic_DNA"/>
</dbReference>
<protein>
    <recommendedName>
        <fullName evidence="5">Chemotaxis protein methyltransferase</fullName>
        <ecNumber evidence="5">2.1.1.80</ecNumber>
    </recommendedName>
</protein>
<evidence type="ECO:0000313" key="8">
    <source>
        <dbReference type="Proteomes" id="UP001235269"/>
    </source>
</evidence>
<dbReference type="Gene3D" id="3.40.50.150">
    <property type="entry name" value="Vaccinia Virus protein VP39"/>
    <property type="match status" value="1"/>
</dbReference>
<evidence type="ECO:0000256" key="4">
    <source>
        <dbReference type="ARBA" id="ARBA00022691"/>
    </source>
</evidence>
<comment type="function">
    <text evidence="5">Methylation of the membrane-bound methyl-accepting chemotaxis proteins (MCP) to form gamma-glutamyl methyl ester residues in MCP.</text>
</comment>
<accession>A0ABU0II81</accession>
<dbReference type="SMART" id="SM00138">
    <property type="entry name" value="MeTrc"/>
    <property type="match status" value="1"/>
</dbReference>
<evidence type="ECO:0000256" key="3">
    <source>
        <dbReference type="ARBA" id="ARBA00022679"/>
    </source>
</evidence>
<dbReference type="PRINTS" id="PR00996">
    <property type="entry name" value="CHERMTFRASE"/>
</dbReference>
<dbReference type="InterPro" id="IPR026024">
    <property type="entry name" value="Chemotaxis_MeTrfase_CheR"/>
</dbReference>
<dbReference type="Proteomes" id="UP001235269">
    <property type="component" value="Unassembled WGS sequence"/>
</dbReference>